<dbReference type="HOGENOM" id="CLU_410934_0_0_9"/>
<reference evidence="2" key="1">
    <citation type="submission" date="2012-11" db="EMBL/GenBank/DDBJ databases">
        <title>Dependencies among metagenomic species, viruses, plasmids and units of genetic variation.</title>
        <authorList>
            <person name="Nielsen H.B."/>
            <person name="Almeida M."/>
            <person name="Juncker A.S."/>
            <person name="Rasmussen S."/>
            <person name="Li J."/>
            <person name="Sunagawa S."/>
            <person name="Plichta D."/>
            <person name="Gautier L."/>
            <person name="Le Chatelier E."/>
            <person name="Peletier E."/>
            <person name="Bonde I."/>
            <person name="Nielsen T."/>
            <person name="Manichanh C."/>
            <person name="Arumugam M."/>
            <person name="Batto J."/>
            <person name="Santos M.B.Q.D."/>
            <person name="Blom N."/>
            <person name="Borruel N."/>
            <person name="Burgdorf K.S."/>
            <person name="Boumezbeur F."/>
            <person name="Casellas F."/>
            <person name="Dore J."/>
            <person name="Guarner F."/>
            <person name="Hansen T."/>
            <person name="Hildebrand F."/>
            <person name="Kaas R.S."/>
            <person name="Kennedy S."/>
            <person name="Kristiansen K."/>
            <person name="Kultima J.R."/>
            <person name="Leonard P."/>
            <person name="Levenez F."/>
            <person name="Lund O."/>
            <person name="Moumen B."/>
            <person name="Le Paslier D."/>
            <person name="Pons N."/>
            <person name="Pedersen O."/>
            <person name="Prifti E."/>
            <person name="Qin J."/>
            <person name="Raes J."/>
            <person name="Tap J."/>
            <person name="Tims S."/>
            <person name="Ussery D.W."/>
            <person name="Yamada T."/>
            <person name="MetaHit consortium"/>
            <person name="Renault P."/>
            <person name="Sicheritz-Ponten T."/>
            <person name="Bork P."/>
            <person name="Wang J."/>
            <person name="Brunak S."/>
            <person name="Ehrlich S.D."/>
        </authorList>
    </citation>
    <scope>NUCLEOTIDE SEQUENCE [LARGE SCALE GENOMIC DNA]</scope>
</reference>
<dbReference type="Gene3D" id="3.40.50.300">
    <property type="entry name" value="P-loop containing nucleotide triphosphate hydrolases"/>
    <property type="match status" value="1"/>
</dbReference>
<dbReference type="EMBL" id="CBDS010000102">
    <property type="protein sequence ID" value="CDB46933.1"/>
    <property type="molecule type" value="Genomic_DNA"/>
</dbReference>
<dbReference type="RefSeq" id="WP_021718846.1">
    <property type="nucleotide sequence ID" value="NZ_DBFJLF010000084.1"/>
</dbReference>
<dbReference type="GO" id="GO:0016817">
    <property type="term" value="F:hydrolase activity, acting on acid anhydrides"/>
    <property type="evidence" value="ECO:0007669"/>
    <property type="project" value="InterPro"/>
</dbReference>
<dbReference type="AlphaFoldDB" id="R6I9N0"/>
<dbReference type="InterPro" id="IPR038724">
    <property type="entry name" value="RepA"/>
</dbReference>
<comment type="caution">
    <text evidence="2">The sequence shown here is derived from an EMBL/GenBank/DDBJ whole genome shotgun (WGS) entry which is preliminary data.</text>
</comment>
<evidence type="ECO:0000313" key="2">
    <source>
        <dbReference type="EMBL" id="CDB46933.1"/>
    </source>
</evidence>
<feature type="domain" description="Primase C-terminal 2" evidence="1">
    <location>
        <begin position="10"/>
        <end position="81"/>
    </location>
</feature>
<dbReference type="CDD" id="cd01125">
    <property type="entry name" value="RepA_RSF1010_like"/>
    <property type="match status" value="1"/>
</dbReference>
<dbReference type="InterPro" id="IPR014819">
    <property type="entry name" value="PriCT_2"/>
</dbReference>
<dbReference type="STRING" id="1262914.BN533_01946"/>
<name>R6I9N0_9FIRM</name>
<accession>R6I9N0</accession>
<dbReference type="SUPFAM" id="SSF52540">
    <property type="entry name" value="P-loop containing nucleoside triphosphate hydrolases"/>
    <property type="match status" value="1"/>
</dbReference>
<organism evidence="2">
    <name type="scientific">Phascolarctobacterium faecium</name>
    <dbReference type="NCBI Taxonomy" id="33025"/>
    <lineage>
        <taxon>Bacteria</taxon>
        <taxon>Bacillati</taxon>
        <taxon>Bacillota</taxon>
        <taxon>Negativicutes</taxon>
        <taxon>Acidaminococcales</taxon>
        <taxon>Acidaminococcaceae</taxon>
        <taxon>Phascolarctobacterium</taxon>
    </lineage>
</organism>
<proteinExistence type="predicted"/>
<gene>
    <name evidence="2" type="ORF">BN533_01946</name>
</gene>
<dbReference type="Pfam" id="PF08707">
    <property type="entry name" value="PriCT_2"/>
    <property type="match status" value="1"/>
</dbReference>
<dbReference type="Pfam" id="PF13481">
    <property type="entry name" value="AAA_25"/>
    <property type="match status" value="1"/>
</dbReference>
<dbReference type="InterPro" id="IPR027417">
    <property type="entry name" value="P-loop_NTPase"/>
</dbReference>
<protein>
    <submittedName>
        <fullName evidence="2">Primase 2</fullName>
    </submittedName>
</protein>
<dbReference type="eggNOG" id="COG3598">
    <property type="taxonomic scope" value="Bacteria"/>
</dbReference>
<sequence>MDNKLDLIPLLDYIDPSVLDYQEWVNVGMALKAEGYHVSVWDDWSQRDAGRYHANECRKKWETFRGDTSAPVTGGTIVAMAKDNGWTPQLRDDHELSWDDIIGQKDDMVLVDKNWIEGQEIADPENWDPVKELVTYLETLFDSTENVGYVTESWQKDGKYLPSKGCSDRTAGQLIEQLNKCKGDIGGVLGDYNPECGAWIRFNPLDGKGVKNDNVTEFRYALVESDKMDIAKQNEIIRTLELPVACLIHSGKKSLHAIVRIDAADYAEYRKRVDYLYAVCKKNGLEIDTQNRNPSRLSRMPGVMRQGHKQFLIDTNIGKASFVEWQEWIEAVNDDLPEPESISEIWDNLPELAKPLIDNVLRQGHKMLIAGPSKAGKSYALIELCCAIAEGRQWLNFSCTKGKVLYVNLELDRASCLHRFKDVYTAMGWEPSNLSNIDVWNLRGKSIPMDKLAPKLIRRAAKKNYIAIVIDPIYKIITGDENSADQMAHFCNQFDKVCTELGCAVIYCHHHSKGGQGSKKSMDRASGSGVFARDPDALLDLIELEPTEELLKQEENKAICAECLAYLKRYYPAYTQDLSQDDELSSAVLLDYCHKMLGNNINLELVKTAVPVAKQRVRQRTAWRIEGTLREFPKFPPINLWFNYPVHYIDDVGSLKDIEPDGQGPAWQRNFKKKKSPDDLKKERIIALQKAFEAESFGGAPTVKGLASYLDVTEKTVKNHIRESGMFAISNNGEVVRKTEKVE</sequence>
<evidence type="ECO:0000259" key="1">
    <source>
        <dbReference type="Pfam" id="PF08707"/>
    </source>
</evidence>